<dbReference type="PANTHER" id="PTHR30461:SF23">
    <property type="entry name" value="DNA RECOMBINASE-RELATED"/>
    <property type="match status" value="1"/>
</dbReference>
<name>A0ABP8UX41_9GAMM</name>
<dbReference type="PROSITE" id="PS51736">
    <property type="entry name" value="RECOMBINASES_3"/>
    <property type="match status" value="1"/>
</dbReference>
<keyword evidence="4" id="KW-1185">Reference proteome</keyword>
<dbReference type="InterPro" id="IPR050639">
    <property type="entry name" value="SSR_resolvase"/>
</dbReference>
<dbReference type="SMART" id="SM00857">
    <property type="entry name" value="Resolvase"/>
    <property type="match status" value="1"/>
</dbReference>
<feature type="domain" description="Resolvase/invertase-type recombinase catalytic" evidence="1">
    <location>
        <begin position="12"/>
        <end position="164"/>
    </location>
</feature>
<gene>
    <name evidence="3" type="ORF">GCM10023116_01610</name>
</gene>
<dbReference type="Gene3D" id="3.40.50.1390">
    <property type="entry name" value="Resolvase, N-terminal catalytic domain"/>
    <property type="match status" value="1"/>
</dbReference>
<dbReference type="CDD" id="cd03768">
    <property type="entry name" value="SR_ResInv"/>
    <property type="match status" value="1"/>
</dbReference>
<reference evidence="4" key="1">
    <citation type="journal article" date="2019" name="Int. J. Syst. Evol. Microbiol.">
        <title>The Global Catalogue of Microorganisms (GCM) 10K type strain sequencing project: providing services to taxonomists for standard genome sequencing and annotation.</title>
        <authorList>
            <consortium name="The Broad Institute Genomics Platform"/>
            <consortium name="The Broad Institute Genome Sequencing Center for Infectious Disease"/>
            <person name="Wu L."/>
            <person name="Ma J."/>
        </authorList>
    </citation>
    <scope>NUCLEOTIDE SEQUENCE [LARGE SCALE GENOMIC DNA]</scope>
    <source>
        <strain evidence="4">JCM 17805</strain>
    </source>
</reference>
<evidence type="ECO:0000313" key="3">
    <source>
        <dbReference type="EMBL" id="GAA4647899.1"/>
    </source>
</evidence>
<dbReference type="SUPFAM" id="SSF53041">
    <property type="entry name" value="Resolvase-like"/>
    <property type="match status" value="1"/>
</dbReference>
<feature type="domain" description="Recombinase" evidence="2">
    <location>
        <begin position="172"/>
        <end position="286"/>
    </location>
</feature>
<dbReference type="InterPro" id="IPR036162">
    <property type="entry name" value="Resolvase-like_N_sf"/>
</dbReference>
<dbReference type="Gene3D" id="3.90.1750.20">
    <property type="entry name" value="Putative Large Serine Recombinase, Chain B, Domain 2"/>
    <property type="match status" value="1"/>
</dbReference>
<dbReference type="Pfam" id="PF00239">
    <property type="entry name" value="Resolvase"/>
    <property type="match status" value="1"/>
</dbReference>
<dbReference type="InterPro" id="IPR038109">
    <property type="entry name" value="DNA_bind_recomb_sf"/>
</dbReference>
<protein>
    <recommendedName>
        <fullName evidence="5">Resolvase</fullName>
    </recommendedName>
</protein>
<proteinExistence type="predicted"/>
<dbReference type="EMBL" id="BAABFL010000011">
    <property type="protein sequence ID" value="GAA4647899.1"/>
    <property type="molecule type" value="Genomic_DNA"/>
</dbReference>
<dbReference type="PANTHER" id="PTHR30461">
    <property type="entry name" value="DNA-INVERTASE FROM LAMBDOID PROPHAGE"/>
    <property type="match status" value="1"/>
</dbReference>
<dbReference type="Proteomes" id="UP001500604">
    <property type="component" value="Unassembled WGS sequence"/>
</dbReference>
<evidence type="ECO:0000259" key="2">
    <source>
        <dbReference type="PROSITE" id="PS51737"/>
    </source>
</evidence>
<comment type="caution">
    <text evidence="3">The sequence shown here is derived from an EMBL/GenBank/DDBJ whole genome shotgun (WGS) entry which is preliminary data.</text>
</comment>
<dbReference type="RefSeq" id="WP_345192863.1">
    <property type="nucleotide sequence ID" value="NZ_BAABFL010000011.1"/>
</dbReference>
<dbReference type="InterPro" id="IPR006119">
    <property type="entry name" value="Resolv_N"/>
</dbReference>
<accession>A0ABP8UX41</accession>
<sequence>MSKRSNTQPMKRCAIYTRKSCEEGLEQEFNSLDAQWEAGAAYVMSQKHQGWVLVDERFEDGGYSGGNIERPGLKRLVAAVERDEIDIIIVYKVDRLTRSISDFARLVDVLDAHNVSFISVTQPLNTTDSMGRLTLHMLLSFAQFEREITSERIRDKIAESKKKGMWMGGQVPLGYNTKDRKLVVNLGEKEVVRLIFETFIETRSISGTCYRINEMGFRTKVYKRKDGSYWGGRRYARATLDKILKNRVYLGLIHHKGEWFPGQHEGIIEQSLWDKAEAIYTNYKENRRSECRRNYQPAVLKGLIYGPDGKALIPASGLRRGKRFRYYTSSTAIKEGYKYKIIPPLPAEQLERQVLQEVERLLDKPELILQIYAQGKDLEPTISLDATREALQNLQTIWKELFPPEQQRIVRLLIQRIDVTNDSLRIRFHCAGLPSITRGMSGGNP</sequence>
<evidence type="ECO:0000313" key="4">
    <source>
        <dbReference type="Proteomes" id="UP001500604"/>
    </source>
</evidence>
<evidence type="ECO:0000259" key="1">
    <source>
        <dbReference type="PROSITE" id="PS51736"/>
    </source>
</evidence>
<dbReference type="InterPro" id="IPR011109">
    <property type="entry name" value="DNA_bind_recombinase_dom"/>
</dbReference>
<organism evidence="3 4">
    <name type="scientific">Kistimonas scapharcae</name>
    <dbReference type="NCBI Taxonomy" id="1036133"/>
    <lineage>
        <taxon>Bacteria</taxon>
        <taxon>Pseudomonadati</taxon>
        <taxon>Pseudomonadota</taxon>
        <taxon>Gammaproteobacteria</taxon>
        <taxon>Oceanospirillales</taxon>
        <taxon>Endozoicomonadaceae</taxon>
        <taxon>Kistimonas</taxon>
    </lineage>
</organism>
<dbReference type="Pfam" id="PF07508">
    <property type="entry name" value="Recombinase"/>
    <property type="match status" value="1"/>
</dbReference>
<evidence type="ECO:0008006" key="5">
    <source>
        <dbReference type="Google" id="ProtNLM"/>
    </source>
</evidence>
<dbReference type="PROSITE" id="PS51737">
    <property type="entry name" value="RECOMBINASE_DNA_BIND"/>
    <property type="match status" value="1"/>
</dbReference>